<evidence type="ECO:0000313" key="2">
    <source>
        <dbReference type="EMBL" id="CBY02063.1"/>
    </source>
</evidence>
<organism evidence="2 3">
    <name type="scientific">Leptosphaeria maculans (strain JN3 / isolate v23.1.3 / race Av1-4-5-6-7-8)</name>
    <name type="common">Blackleg fungus</name>
    <name type="synonym">Phoma lingam</name>
    <dbReference type="NCBI Taxonomy" id="985895"/>
    <lineage>
        <taxon>Eukaryota</taxon>
        <taxon>Fungi</taxon>
        <taxon>Dikarya</taxon>
        <taxon>Ascomycota</taxon>
        <taxon>Pezizomycotina</taxon>
        <taxon>Dothideomycetes</taxon>
        <taxon>Pleosporomycetidae</taxon>
        <taxon>Pleosporales</taxon>
        <taxon>Pleosporineae</taxon>
        <taxon>Leptosphaeriaceae</taxon>
        <taxon>Plenodomus</taxon>
        <taxon>Plenodomus lingam/Leptosphaeria maculans species complex</taxon>
    </lineage>
</organism>
<accession>E5AFS4</accession>
<keyword evidence="3" id="KW-1185">Reference proteome</keyword>
<dbReference type="InParanoid" id="E5AFS4"/>
<gene>
    <name evidence="2" type="ORF">LEMA_uP008500.1</name>
</gene>
<name>E5AFS4_LEPMJ</name>
<dbReference type="Proteomes" id="UP000002668">
    <property type="component" value="Genome"/>
</dbReference>
<dbReference type="EMBL" id="FP929139">
    <property type="protein sequence ID" value="CBY02063.1"/>
    <property type="molecule type" value="Genomic_DNA"/>
</dbReference>
<proteinExistence type="predicted"/>
<dbReference type="HOGENOM" id="CLU_3351265_0_0_1"/>
<sequence length="37" mass="3999">MPSPSPLNKQRPAPVPPAGYTHPPAFVPSKRFVRCAV</sequence>
<dbReference type="VEuPathDB" id="FungiDB:LEMA_uP008500.1"/>
<reference evidence="3" key="1">
    <citation type="journal article" date="2011" name="Nat. Commun.">
        <title>Effector diversification within compartments of the Leptosphaeria maculans genome affected by Repeat-Induced Point mutations.</title>
        <authorList>
            <person name="Rouxel T."/>
            <person name="Grandaubert J."/>
            <person name="Hane J.K."/>
            <person name="Hoede C."/>
            <person name="van de Wouw A.P."/>
            <person name="Couloux A."/>
            <person name="Dominguez V."/>
            <person name="Anthouard V."/>
            <person name="Bally P."/>
            <person name="Bourras S."/>
            <person name="Cozijnsen A.J."/>
            <person name="Ciuffetti L.M."/>
            <person name="Degrave A."/>
            <person name="Dilmaghani A."/>
            <person name="Duret L."/>
            <person name="Fudal I."/>
            <person name="Goodwin S.B."/>
            <person name="Gout L."/>
            <person name="Glaser N."/>
            <person name="Linglin J."/>
            <person name="Kema G.H.J."/>
            <person name="Lapalu N."/>
            <person name="Lawrence C.B."/>
            <person name="May K."/>
            <person name="Meyer M."/>
            <person name="Ollivier B."/>
            <person name="Poulain J."/>
            <person name="Schoch C.L."/>
            <person name="Simon A."/>
            <person name="Spatafora J.W."/>
            <person name="Stachowiak A."/>
            <person name="Turgeon B.G."/>
            <person name="Tyler B.M."/>
            <person name="Vincent D."/>
            <person name="Weissenbach J."/>
            <person name="Amselem J."/>
            <person name="Quesneville H."/>
            <person name="Oliver R.P."/>
            <person name="Wincker P."/>
            <person name="Balesdent M.-H."/>
            <person name="Howlett B.J."/>
        </authorList>
    </citation>
    <scope>NUCLEOTIDE SEQUENCE [LARGE SCALE GENOMIC DNA]</scope>
    <source>
        <strain evidence="3">JN3 / isolate v23.1.3 / race Av1-4-5-6-7-8</strain>
    </source>
</reference>
<feature type="region of interest" description="Disordered" evidence="1">
    <location>
        <begin position="1"/>
        <end position="23"/>
    </location>
</feature>
<protein>
    <submittedName>
        <fullName evidence="2">Predicted protein</fullName>
    </submittedName>
</protein>
<evidence type="ECO:0000256" key="1">
    <source>
        <dbReference type="SAM" id="MobiDB-lite"/>
    </source>
</evidence>
<evidence type="ECO:0000313" key="3">
    <source>
        <dbReference type="Proteomes" id="UP000002668"/>
    </source>
</evidence>
<dbReference type="AlphaFoldDB" id="E5AFS4"/>